<name>A0A7R9CCR8_TIMCR</name>
<dbReference type="AlphaFoldDB" id="A0A7R9CCR8"/>
<reference evidence="1" key="1">
    <citation type="submission" date="2020-11" db="EMBL/GenBank/DDBJ databases">
        <authorList>
            <person name="Tran Van P."/>
        </authorList>
    </citation>
    <scope>NUCLEOTIDE SEQUENCE</scope>
</reference>
<organism evidence="1">
    <name type="scientific">Timema cristinae</name>
    <name type="common">Walking stick</name>
    <dbReference type="NCBI Taxonomy" id="61476"/>
    <lineage>
        <taxon>Eukaryota</taxon>
        <taxon>Metazoa</taxon>
        <taxon>Ecdysozoa</taxon>
        <taxon>Arthropoda</taxon>
        <taxon>Hexapoda</taxon>
        <taxon>Insecta</taxon>
        <taxon>Pterygota</taxon>
        <taxon>Neoptera</taxon>
        <taxon>Polyneoptera</taxon>
        <taxon>Phasmatodea</taxon>
        <taxon>Timematodea</taxon>
        <taxon>Timematoidea</taxon>
        <taxon>Timematidae</taxon>
        <taxon>Timema</taxon>
    </lineage>
</organism>
<proteinExistence type="predicted"/>
<evidence type="ECO:0000313" key="1">
    <source>
        <dbReference type="EMBL" id="CAD7393623.1"/>
    </source>
</evidence>
<gene>
    <name evidence="1" type="ORF">TCEB3V08_LOCUS1591</name>
</gene>
<protein>
    <submittedName>
        <fullName evidence="1">Uncharacterized protein</fullName>
    </submittedName>
</protein>
<sequence length="200" mass="22431">MLEKSVIELSWIIRQYHVCVCIYACVVGPSIYELGPARVPAVTMATVVWSYRGAVALSLGTCLCWWTQVVAQQVPPTLITRPRHCSYQANWVLPSPHNHPVVKASPVFVMPALTSSNSCLDAHRGHASSHRWTWPRSAPHVFRTNLACNWILALPNMVPVLRDVFPVMTVFLNSKSRFIYYEICPCTLVHGSCSDNMLVL</sequence>
<accession>A0A7R9CCR8</accession>
<dbReference type="EMBL" id="OC316761">
    <property type="protein sequence ID" value="CAD7393623.1"/>
    <property type="molecule type" value="Genomic_DNA"/>
</dbReference>